<dbReference type="PANTHER" id="PTHR11610">
    <property type="entry name" value="LIPASE"/>
    <property type="match status" value="1"/>
</dbReference>
<dbReference type="SUPFAM" id="SSF53474">
    <property type="entry name" value="alpha/beta-Hydrolases"/>
    <property type="match status" value="1"/>
</dbReference>
<reference evidence="6 7" key="1">
    <citation type="journal article" date="2015" name="Genome Biol. Evol.">
        <title>The genome of winter moth (Operophtera brumata) provides a genomic perspective on sexual dimorphism and phenology.</title>
        <authorList>
            <person name="Derks M.F."/>
            <person name="Smit S."/>
            <person name="Salis L."/>
            <person name="Schijlen E."/>
            <person name="Bossers A."/>
            <person name="Mateman C."/>
            <person name="Pijl A.S."/>
            <person name="de Ridder D."/>
            <person name="Groenen M.A."/>
            <person name="Visser M.E."/>
            <person name="Megens H.J."/>
        </authorList>
    </citation>
    <scope>NUCLEOTIDE SEQUENCE [LARGE SCALE GENOMIC DNA]</scope>
    <source>
        <strain evidence="6">WM2013NL</strain>
        <tissue evidence="6">Head and thorax</tissue>
    </source>
</reference>
<evidence type="ECO:0000256" key="1">
    <source>
        <dbReference type="ARBA" id="ARBA00004613"/>
    </source>
</evidence>
<dbReference type="Gene3D" id="3.40.50.1820">
    <property type="entry name" value="alpha/beta hydrolase"/>
    <property type="match status" value="1"/>
</dbReference>
<dbReference type="InterPro" id="IPR000734">
    <property type="entry name" value="TAG_lipase"/>
</dbReference>
<dbReference type="GO" id="GO:0005615">
    <property type="term" value="C:extracellular space"/>
    <property type="evidence" value="ECO:0007669"/>
    <property type="project" value="TreeGrafter"/>
</dbReference>
<protein>
    <submittedName>
        <fullName evidence="6">Neutral lipase</fullName>
    </submittedName>
</protein>
<dbReference type="InterPro" id="IPR029058">
    <property type="entry name" value="AB_hydrolase_fold"/>
</dbReference>
<accession>A0A0L7L3Q3</accession>
<evidence type="ECO:0000313" key="7">
    <source>
        <dbReference type="Proteomes" id="UP000037510"/>
    </source>
</evidence>
<dbReference type="PRINTS" id="PR00821">
    <property type="entry name" value="TAGLIPASE"/>
</dbReference>
<evidence type="ECO:0000259" key="5">
    <source>
        <dbReference type="Pfam" id="PF00151"/>
    </source>
</evidence>
<keyword evidence="7" id="KW-1185">Reference proteome</keyword>
<dbReference type="AlphaFoldDB" id="A0A0L7L3Q3"/>
<dbReference type="PANTHER" id="PTHR11610:SF173">
    <property type="entry name" value="LIPASE DOMAIN-CONTAINING PROTEIN-RELATED"/>
    <property type="match status" value="1"/>
</dbReference>
<comment type="caution">
    <text evidence="6">The sequence shown here is derived from an EMBL/GenBank/DDBJ whole genome shotgun (WGS) entry which is preliminary data.</text>
</comment>
<sequence>MASETMLLDSNVIPQVPGDNSHYVEGQSQYIWMPDGDGNPQLVDLYEPADEAILRTRNGANNQYWLYTSDGNSAINPAITSAYLAVQDVNVIVVDWRALANSAYSTAAGGVPNVGQFLGNFLVWLINTGGGNWNSVHLIGFSLGAHVVASAGRIAGGRAMRITGLDPAGPTWQNNGNALSSNAGQYVEAIHTDGGLLGIFNRVADADFYPNGGRNPQPGCWISTCSHSRAWDLFASTVRSNHLVGRLCANINQAENKRYLWTEDWKLMAVLKVEA</sequence>
<dbReference type="Pfam" id="PF00151">
    <property type="entry name" value="Lipase"/>
    <property type="match status" value="1"/>
</dbReference>
<gene>
    <name evidence="6" type="ORF">OBRU01_16093</name>
</gene>
<evidence type="ECO:0000256" key="2">
    <source>
        <dbReference type="ARBA" id="ARBA00010701"/>
    </source>
</evidence>
<dbReference type="Proteomes" id="UP000037510">
    <property type="component" value="Unassembled WGS sequence"/>
</dbReference>
<dbReference type="GO" id="GO:0016042">
    <property type="term" value="P:lipid catabolic process"/>
    <property type="evidence" value="ECO:0007669"/>
    <property type="project" value="TreeGrafter"/>
</dbReference>
<dbReference type="GO" id="GO:0016298">
    <property type="term" value="F:lipase activity"/>
    <property type="evidence" value="ECO:0007669"/>
    <property type="project" value="InterPro"/>
</dbReference>
<dbReference type="STRING" id="104452.A0A0L7L3Q3"/>
<feature type="domain" description="Lipase" evidence="5">
    <location>
        <begin position="78"/>
        <end position="240"/>
    </location>
</feature>
<name>A0A0L7L3Q3_OPEBR</name>
<keyword evidence="3" id="KW-0964">Secreted</keyword>
<dbReference type="EMBL" id="JTDY01003203">
    <property type="protein sequence ID" value="KOB69951.1"/>
    <property type="molecule type" value="Genomic_DNA"/>
</dbReference>
<comment type="subcellular location">
    <subcellularLocation>
        <location evidence="1">Secreted</location>
    </subcellularLocation>
</comment>
<evidence type="ECO:0000256" key="4">
    <source>
        <dbReference type="RuleBase" id="RU004262"/>
    </source>
</evidence>
<proteinExistence type="inferred from homology"/>
<organism evidence="6 7">
    <name type="scientific">Operophtera brumata</name>
    <name type="common">Winter moth</name>
    <name type="synonym">Phalaena brumata</name>
    <dbReference type="NCBI Taxonomy" id="104452"/>
    <lineage>
        <taxon>Eukaryota</taxon>
        <taxon>Metazoa</taxon>
        <taxon>Ecdysozoa</taxon>
        <taxon>Arthropoda</taxon>
        <taxon>Hexapoda</taxon>
        <taxon>Insecta</taxon>
        <taxon>Pterygota</taxon>
        <taxon>Neoptera</taxon>
        <taxon>Endopterygota</taxon>
        <taxon>Lepidoptera</taxon>
        <taxon>Glossata</taxon>
        <taxon>Ditrysia</taxon>
        <taxon>Geometroidea</taxon>
        <taxon>Geometridae</taxon>
        <taxon>Larentiinae</taxon>
        <taxon>Operophtera</taxon>
    </lineage>
</organism>
<dbReference type="InterPro" id="IPR013818">
    <property type="entry name" value="Lipase"/>
</dbReference>
<evidence type="ECO:0000256" key="3">
    <source>
        <dbReference type="ARBA" id="ARBA00022525"/>
    </source>
</evidence>
<evidence type="ECO:0000313" key="6">
    <source>
        <dbReference type="EMBL" id="KOB69951.1"/>
    </source>
</evidence>
<dbReference type="GO" id="GO:0017171">
    <property type="term" value="F:serine hydrolase activity"/>
    <property type="evidence" value="ECO:0007669"/>
    <property type="project" value="TreeGrafter"/>
</dbReference>
<comment type="similarity">
    <text evidence="2 4">Belongs to the AB hydrolase superfamily. Lipase family.</text>
</comment>